<dbReference type="PANTHER" id="PTHR47534:SF3">
    <property type="entry name" value="ALCOHOL DEHYDROGENASE-LIKE C-TERMINAL DOMAIN-CONTAINING PROTEIN"/>
    <property type="match status" value="1"/>
</dbReference>
<comment type="caution">
    <text evidence="2">The sequence shown here is derived from an EMBL/GenBank/DDBJ whole genome shotgun (WGS) entry which is preliminary data.</text>
</comment>
<dbReference type="OrthoDB" id="2898509at2759"/>
<evidence type="ECO:0000313" key="2">
    <source>
        <dbReference type="EMBL" id="CAD0112285.1"/>
    </source>
</evidence>
<sequence>MVVLETIRASNQKIGATLPGLVAVFVGATNGVGEATVRQFAKYASAPRVYLIGRSQEAGTRIINECKALNPKGEFIFISKDTSLIRNVDEICATIREREKYVNLLFLTIGTLQTGKTTAEGLHYPAALAVHARNRFISNLLPLINNATSLRRVISVFIATLEGEIQMDDFQGWHMKLMANRDHAASITTLSLESHHKDNPNVSFVHNFPGVVKSGITRGTSGPLFTALKAVIGVFGSLFYMPAEEAGDRHVFLATSARYSASLEDTTAGVPLSVAGGLATACGTDGKIGSGVYSIDASGESAGLKVEQALASLRSRGMTEKVMNTINTDIEKALATGQN</sequence>
<name>A0A9N8KHZ3_9PEZI</name>
<organism evidence="2 3">
    <name type="scientific">Aureobasidium uvarum</name>
    <dbReference type="NCBI Taxonomy" id="2773716"/>
    <lineage>
        <taxon>Eukaryota</taxon>
        <taxon>Fungi</taxon>
        <taxon>Dikarya</taxon>
        <taxon>Ascomycota</taxon>
        <taxon>Pezizomycotina</taxon>
        <taxon>Dothideomycetes</taxon>
        <taxon>Dothideomycetidae</taxon>
        <taxon>Dothideales</taxon>
        <taxon>Saccotheciaceae</taxon>
        <taxon>Aureobasidium</taxon>
    </lineage>
</organism>
<keyword evidence="3" id="KW-1185">Reference proteome</keyword>
<dbReference type="Gene3D" id="3.40.50.720">
    <property type="entry name" value="NAD(P)-binding Rossmann-like Domain"/>
    <property type="match status" value="1"/>
</dbReference>
<reference evidence="2" key="1">
    <citation type="submission" date="2020-06" db="EMBL/GenBank/DDBJ databases">
        <authorList>
            <person name="Onetto C."/>
        </authorList>
    </citation>
    <scope>NUCLEOTIDE SEQUENCE</scope>
</reference>
<gene>
    <name evidence="2" type="ORF">AWRI4620_LOCUS6540</name>
</gene>
<protein>
    <recommendedName>
        <fullName evidence="4">NAD(P)-binding protein</fullName>
    </recommendedName>
</protein>
<evidence type="ECO:0000256" key="1">
    <source>
        <dbReference type="ARBA" id="ARBA00023002"/>
    </source>
</evidence>
<dbReference type="EMBL" id="CAINUL010000015">
    <property type="protein sequence ID" value="CAD0112285.1"/>
    <property type="molecule type" value="Genomic_DNA"/>
</dbReference>
<dbReference type="PANTHER" id="PTHR47534">
    <property type="entry name" value="YALI0E05731P"/>
    <property type="match status" value="1"/>
</dbReference>
<evidence type="ECO:0000313" key="3">
    <source>
        <dbReference type="Proteomes" id="UP000745764"/>
    </source>
</evidence>
<dbReference type="InterPro" id="IPR036291">
    <property type="entry name" value="NAD(P)-bd_dom_sf"/>
</dbReference>
<dbReference type="GO" id="GO:0016491">
    <property type="term" value="F:oxidoreductase activity"/>
    <property type="evidence" value="ECO:0007669"/>
    <property type="project" value="UniProtKB-KW"/>
</dbReference>
<dbReference type="AlphaFoldDB" id="A0A9N8KHZ3"/>
<proteinExistence type="predicted"/>
<keyword evidence="1" id="KW-0560">Oxidoreductase</keyword>
<dbReference type="InterPro" id="IPR052228">
    <property type="entry name" value="Sec_Metab_Biosynth_Oxidored"/>
</dbReference>
<accession>A0A9N8KHZ3</accession>
<dbReference type="InterPro" id="IPR002347">
    <property type="entry name" value="SDR_fam"/>
</dbReference>
<dbReference type="Pfam" id="PF00106">
    <property type="entry name" value="adh_short"/>
    <property type="match status" value="1"/>
</dbReference>
<evidence type="ECO:0008006" key="4">
    <source>
        <dbReference type="Google" id="ProtNLM"/>
    </source>
</evidence>
<dbReference type="SUPFAM" id="SSF51735">
    <property type="entry name" value="NAD(P)-binding Rossmann-fold domains"/>
    <property type="match status" value="1"/>
</dbReference>
<dbReference type="Proteomes" id="UP000745764">
    <property type="component" value="Unassembled WGS sequence"/>
</dbReference>